<dbReference type="Proteomes" id="UP000275408">
    <property type="component" value="Unassembled WGS sequence"/>
</dbReference>
<comment type="caution">
    <text evidence="1">The sequence shown here is derived from an EMBL/GenBank/DDBJ whole genome shotgun (WGS) entry which is preliminary data.</text>
</comment>
<protein>
    <submittedName>
        <fullName evidence="1">Uncharacterized protein</fullName>
    </submittedName>
</protein>
<evidence type="ECO:0000313" key="1">
    <source>
        <dbReference type="EMBL" id="RMX50315.1"/>
    </source>
</evidence>
<accession>A0A3M6U9F5</accession>
<sequence>MAGGGGVAKRFVRNHHARTTEPVSRVLQNNGIDVYVLKDTSATIVKQYGYKTTQQIWCESTKPGTKRLGTKRPWYKKTGNG</sequence>
<dbReference type="AlphaFoldDB" id="A0A3M6U9F5"/>
<gene>
    <name evidence="1" type="ORF">pdam_00006918</name>
</gene>
<organism evidence="1 2">
    <name type="scientific">Pocillopora damicornis</name>
    <name type="common">Cauliflower coral</name>
    <name type="synonym">Millepora damicornis</name>
    <dbReference type="NCBI Taxonomy" id="46731"/>
    <lineage>
        <taxon>Eukaryota</taxon>
        <taxon>Metazoa</taxon>
        <taxon>Cnidaria</taxon>
        <taxon>Anthozoa</taxon>
        <taxon>Hexacorallia</taxon>
        <taxon>Scleractinia</taxon>
        <taxon>Astrocoeniina</taxon>
        <taxon>Pocilloporidae</taxon>
        <taxon>Pocillopora</taxon>
    </lineage>
</organism>
<reference evidence="1 2" key="1">
    <citation type="journal article" date="2018" name="Sci. Rep.">
        <title>Comparative analysis of the Pocillopora damicornis genome highlights role of immune system in coral evolution.</title>
        <authorList>
            <person name="Cunning R."/>
            <person name="Bay R.A."/>
            <person name="Gillette P."/>
            <person name="Baker A.C."/>
            <person name="Traylor-Knowles N."/>
        </authorList>
    </citation>
    <scope>NUCLEOTIDE SEQUENCE [LARGE SCALE GENOMIC DNA]</scope>
    <source>
        <strain evidence="1">RSMAS</strain>
        <tissue evidence="1">Whole animal</tissue>
    </source>
</reference>
<proteinExistence type="predicted"/>
<evidence type="ECO:0000313" key="2">
    <source>
        <dbReference type="Proteomes" id="UP000275408"/>
    </source>
</evidence>
<name>A0A3M6U9F5_POCDA</name>
<dbReference type="EMBL" id="RCHS01001985">
    <property type="protein sequence ID" value="RMX50315.1"/>
    <property type="molecule type" value="Genomic_DNA"/>
</dbReference>
<keyword evidence="2" id="KW-1185">Reference proteome</keyword>